<organism evidence="8 9">
    <name type="scientific">Thlaspi arvense</name>
    <name type="common">Field penny-cress</name>
    <dbReference type="NCBI Taxonomy" id="13288"/>
    <lineage>
        <taxon>Eukaryota</taxon>
        <taxon>Viridiplantae</taxon>
        <taxon>Streptophyta</taxon>
        <taxon>Embryophyta</taxon>
        <taxon>Tracheophyta</taxon>
        <taxon>Spermatophyta</taxon>
        <taxon>Magnoliopsida</taxon>
        <taxon>eudicotyledons</taxon>
        <taxon>Gunneridae</taxon>
        <taxon>Pentapetalae</taxon>
        <taxon>rosids</taxon>
        <taxon>malvids</taxon>
        <taxon>Brassicales</taxon>
        <taxon>Brassicaceae</taxon>
        <taxon>Thlaspideae</taxon>
        <taxon>Thlaspi</taxon>
    </lineage>
</organism>
<dbReference type="InterPro" id="IPR004823">
    <property type="entry name" value="TAF_TATA-bd_Histone-like_dom"/>
</dbReference>
<feature type="region of interest" description="Disordered" evidence="6">
    <location>
        <begin position="410"/>
        <end position="432"/>
    </location>
</feature>
<dbReference type="InterPro" id="IPR011442">
    <property type="entry name" value="TAF6_C"/>
</dbReference>
<dbReference type="Pfam" id="PF02969">
    <property type="entry name" value="TAF"/>
    <property type="match status" value="1"/>
</dbReference>
<keyword evidence="4" id="KW-0804">Transcription</keyword>
<name>A0AAU9R3K3_THLAR</name>
<dbReference type="SUPFAM" id="SSF47113">
    <property type="entry name" value="Histone-fold"/>
    <property type="match status" value="1"/>
</dbReference>
<evidence type="ECO:0000259" key="7">
    <source>
        <dbReference type="SMART" id="SM00803"/>
    </source>
</evidence>
<dbReference type="InterPro" id="IPR016024">
    <property type="entry name" value="ARM-type_fold"/>
</dbReference>
<protein>
    <recommendedName>
        <fullName evidence="7">TATA box binding protein associated factor (TAF) histone-like fold domain-containing protein</fullName>
    </recommendedName>
</protein>
<accession>A0AAU9R3K3</accession>
<dbReference type="GO" id="GO:0046982">
    <property type="term" value="F:protein heterodimerization activity"/>
    <property type="evidence" value="ECO:0007669"/>
    <property type="project" value="InterPro"/>
</dbReference>
<gene>
    <name evidence="8" type="ORF">TAV2_LOCUS2257</name>
</gene>
<dbReference type="InterPro" id="IPR009072">
    <property type="entry name" value="Histone-fold"/>
</dbReference>
<dbReference type="Proteomes" id="UP000836841">
    <property type="component" value="Chromosome 1"/>
</dbReference>
<dbReference type="PANTHER" id="PTHR10221">
    <property type="entry name" value="TRANSCRIPTION INITIATION FACTOR TFIID SUBUNIT 6"/>
    <property type="match status" value="1"/>
</dbReference>
<evidence type="ECO:0000256" key="4">
    <source>
        <dbReference type="ARBA" id="ARBA00023163"/>
    </source>
</evidence>
<sequence>MRKEEGKGTKMMVTKESIEVIAQSIGLSILSPDVSAALAPDVEYRVREVMQEAIKCMRHARRTTLMAHDVDSALHFRNLEPTCGFTTSSTVRFKRAPDHRDLYFLDDKDVELKNVIEAPLPNAPPDASITSHWLAIDGIQPSIPQNSPLLAITDVKRSEYKEDGLPARHVLSKELQIYFDKVTEWALTLSGSTVFKQALVSLRTDPGLHPLVPFFTCFVAEEVIVRNMDNYPVLLALMRLARSLLHNPHVHIEPYLHQLMPSVITCLIAKRLGKRLSDNHWDLRNLAASTVASTCKRFGHVYHNLLPRVTRSLLHTFLDPTKALPQHYGAILGMVALGLNVVRFVVLPNLEPYLLLLLPEMVPEKQKDEGKRHEAWLVYGVLMVAAGRCMYERLKTYQILLSPPTRSVWKTDGKLTNPRQSKRKASSDNLTHQPPLKKIASEGIMQMSSTQTLMHGTTVGLSALPQQSLVGRDIAPKTSATLDTDVDNFMFPLFEYFGESMLMFTPKHELSFFL</sequence>
<dbReference type="GO" id="GO:0051123">
    <property type="term" value="P:RNA polymerase II preinitiation complex assembly"/>
    <property type="evidence" value="ECO:0007669"/>
    <property type="project" value="TreeGrafter"/>
</dbReference>
<dbReference type="Gene3D" id="1.25.40.770">
    <property type="entry name" value="TAF6, C-terminal HEAT repeat domain"/>
    <property type="match status" value="1"/>
</dbReference>
<feature type="domain" description="TATA box binding protein associated factor (TAF) histone-like fold" evidence="7">
    <location>
        <begin position="11"/>
        <end position="77"/>
    </location>
</feature>
<dbReference type="Gene3D" id="1.10.20.10">
    <property type="entry name" value="Histone, subunit A"/>
    <property type="match status" value="1"/>
</dbReference>
<reference evidence="8 9" key="1">
    <citation type="submission" date="2022-03" db="EMBL/GenBank/DDBJ databases">
        <authorList>
            <person name="Nunn A."/>
            <person name="Chopra R."/>
            <person name="Nunn A."/>
            <person name="Contreras Garrido A."/>
        </authorList>
    </citation>
    <scope>NUCLEOTIDE SEQUENCE [LARGE SCALE GENOMIC DNA]</scope>
</reference>
<dbReference type="CDD" id="cd22931">
    <property type="entry name" value="HFD_TAF6"/>
    <property type="match status" value="1"/>
</dbReference>
<dbReference type="CDD" id="cd08050">
    <property type="entry name" value="TAF6C"/>
    <property type="match status" value="1"/>
</dbReference>
<comment type="similarity">
    <text evidence="2">Belongs to the TAF6 family.</text>
</comment>
<dbReference type="InterPro" id="IPR046344">
    <property type="entry name" value="TAF6_C_sf"/>
</dbReference>
<evidence type="ECO:0000256" key="6">
    <source>
        <dbReference type="SAM" id="MobiDB-lite"/>
    </source>
</evidence>
<dbReference type="GO" id="GO:0000124">
    <property type="term" value="C:SAGA complex"/>
    <property type="evidence" value="ECO:0007669"/>
    <property type="project" value="InterPro"/>
</dbReference>
<comment type="subcellular location">
    <subcellularLocation>
        <location evidence="1">Nucleus</location>
    </subcellularLocation>
</comment>
<evidence type="ECO:0000256" key="3">
    <source>
        <dbReference type="ARBA" id="ARBA00023015"/>
    </source>
</evidence>
<dbReference type="GO" id="GO:0003713">
    <property type="term" value="F:transcription coactivator activity"/>
    <property type="evidence" value="ECO:0007669"/>
    <property type="project" value="TreeGrafter"/>
</dbReference>
<dbReference type="GO" id="GO:0005669">
    <property type="term" value="C:transcription factor TFIID complex"/>
    <property type="evidence" value="ECO:0007669"/>
    <property type="project" value="InterPro"/>
</dbReference>
<dbReference type="FunFam" id="1.25.40.770:FF:000001">
    <property type="entry name" value="Transcription initiation factor TFIID subunit 6"/>
    <property type="match status" value="1"/>
</dbReference>
<dbReference type="EMBL" id="OU466857">
    <property type="protein sequence ID" value="CAH2033389.1"/>
    <property type="molecule type" value="Genomic_DNA"/>
</dbReference>
<dbReference type="InterPro" id="IPR037796">
    <property type="entry name" value="TAF6"/>
</dbReference>
<evidence type="ECO:0000313" key="9">
    <source>
        <dbReference type="Proteomes" id="UP000836841"/>
    </source>
</evidence>
<evidence type="ECO:0000313" key="8">
    <source>
        <dbReference type="EMBL" id="CAH2033389.1"/>
    </source>
</evidence>
<dbReference type="AlphaFoldDB" id="A0AAU9R3K3"/>
<dbReference type="GO" id="GO:0016251">
    <property type="term" value="F:RNA polymerase II general transcription initiation factor activity"/>
    <property type="evidence" value="ECO:0007669"/>
    <property type="project" value="InterPro"/>
</dbReference>
<evidence type="ECO:0000256" key="1">
    <source>
        <dbReference type="ARBA" id="ARBA00004123"/>
    </source>
</evidence>
<dbReference type="Pfam" id="PF07571">
    <property type="entry name" value="TAF6_C"/>
    <property type="match status" value="1"/>
</dbReference>
<dbReference type="FunFam" id="1.10.20.10:FF:000046">
    <property type="entry name" value="transcription initiation factor TFIID subunit 6"/>
    <property type="match status" value="1"/>
</dbReference>
<proteinExistence type="inferred from homology"/>
<keyword evidence="3" id="KW-0805">Transcription regulation</keyword>
<evidence type="ECO:0000256" key="2">
    <source>
        <dbReference type="ARBA" id="ARBA00007688"/>
    </source>
</evidence>
<dbReference type="GO" id="GO:0046695">
    <property type="term" value="C:SLIK (SAGA-like) complex"/>
    <property type="evidence" value="ECO:0007669"/>
    <property type="project" value="InterPro"/>
</dbReference>
<dbReference type="SUPFAM" id="SSF48371">
    <property type="entry name" value="ARM repeat"/>
    <property type="match status" value="1"/>
</dbReference>
<dbReference type="PANTHER" id="PTHR10221:SF9">
    <property type="entry name" value="TRANSCRIPTION INITIATION FACTOR TFIID SUBUNIT 6"/>
    <property type="match status" value="1"/>
</dbReference>
<evidence type="ECO:0000256" key="5">
    <source>
        <dbReference type="ARBA" id="ARBA00023242"/>
    </source>
</evidence>
<keyword evidence="5" id="KW-0539">Nucleus</keyword>
<keyword evidence="9" id="KW-1185">Reference proteome</keyword>
<dbReference type="SMART" id="SM00803">
    <property type="entry name" value="TAF"/>
    <property type="match status" value="1"/>
</dbReference>